<dbReference type="RefSeq" id="WP_162672464.1">
    <property type="nucleotide sequence ID" value="NZ_LR593886.1"/>
</dbReference>
<evidence type="ECO:0008006" key="4">
    <source>
        <dbReference type="Google" id="ProtNLM"/>
    </source>
</evidence>
<evidence type="ECO:0000313" key="3">
    <source>
        <dbReference type="Proteomes" id="UP000464178"/>
    </source>
</evidence>
<dbReference type="GO" id="GO:0051276">
    <property type="term" value="P:chromosome organization"/>
    <property type="evidence" value="ECO:0007669"/>
    <property type="project" value="InterPro"/>
</dbReference>
<sequence length="215" mass="24120">MTRKKPVPDPPPLPVEPGHEPLDPAEDAFVTEYVRHFNAGRAYRAVHPHVSRSSGHVLGHRLLKKVKIRAEIAAVLRERRRRAEVTFRKVLRAAAEFTLADVGDCVGPDGQPLPVQEIPPETRTAITRFRTRERTVTVGVGKQRRVTSDRVFEIQLANKIQALGFLFRHLGMDTSIPPLEVLFQTLPRAVAEELRAAMAQGTFRPSEDPVPIQQL</sequence>
<dbReference type="Pfam" id="PF03592">
    <property type="entry name" value="Terminase_2"/>
    <property type="match status" value="1"/>
</dbReference>
<dbReference type="EMBL" id="LR593886">
    <property type="protein sequence ID" value="VTS01491.1"/>
    <property type="molecule type" value="Genomic_DNA"/>
</dbReference>
<dbReference type="Proteomes" id="UP000464178">
    <property type="component" value="Chromosome"/>
</dbReference>
<feature type="region of interest" description="Disordered" evidence="1">
    <location>
        <begin position="1"/>
        <end position="22"/>
    </location>
</feature>
<reference evidence="2 3" key="1">
    <citation type="submission" date="2019-05" db="EMBL/GenBank/DDBJ databases">
        <authorList>
            <consortium name="Science for Life Laboratories"/>
        </authorList>
    </citation>
    <scope>NUCLEOTIDE SEQUENCE [LARGE SCALE GENOMIC DNA]</scope>
    <source>
        <strain evidence="2">Soil9</strain>
    </source>
</reference>
<evidence type="ECO:0000313" key="2">
    <source>
        <dbReference type="EMBL" id="VTS01491.1"/>
    </source>
</evidence>
<dbReference type="InterPro" id="IPR005335">
    <property type="entry name" value="Terminase_ssu"/>
</dbReference>
<keyword evidence="3" id="KW-1185">Reference proteome</keyword>
<dbReference type="AlphaFoldDB" id="A0A6P2DLI1"/>
<organism evidence="2 3">
    <name type="scientific">Gemmata massiliana</name>
    <dbReference type="NCBI Taxonomy" id="1210884"/>
    <lineage>
        <taxon>Bacteria</taxon>
        <taxon>Pseudomonadati</taxon>
        <taxon>Planctomycetota</taxon>
        <taxon>Planctomycetia</taxon>
        <taxon>Gemmatales</taxon>
        <taxon>Gemmataceae</taxon>
        <taxon>Gemmata</taxon>
    </lineage>
</organism>
<proteinExistence type="predicted"/>
<accession>A0A6P2DLI1</accession>
<dbReference type="Gene3D" id="1.10.10.1400">
    <property type="entry name" value="Terminase, small subunit, N-terminal DNA-binding domain, HTH motif"/>
    <property type="match status" value="1"/>
</dbReference>
<evidence type="ECO:0000256" key="1">
    <source>
        <dbReference type="SAM" id="MobiDB-lite"/>
    </source>
</evidence>
<gene>
    <name evidence="2" type="ORF">SOIL9_78320</name>
</gene>
<dbReference type="InterPro" id="IPR038713">
    <property type="entry name" value="Terminase_Gp1_N_sf"/>
</dbReference>
<protein>
    <recommendedName>
        <fullName evidence="4">Terminase small subunit</fullName>
    </recommendedName>
</protein>
<dbReference type="KEGG" id="gms:SOIL9_78320"/>
<name>A0A6P2DLI1_9BACT</name>